<comment type="similarity">
    <text evidence="2 6">Belongs to the DNA polymerase epsilon subunit B family.</text>
</comment>
<evidence type="ECO:0000313" key="10">
    <source>
        <dbReference type="Proteomes" id="UP000694388"/>
    </source>
</evidence>
<dbReference type="GO" id="GO:0006261">
    <property type="term" value="P:DNA-templated DNA replication"/>
    <property type="evidence" value="ECO:0007669"/>
    <property type="project" value="InterPro"/>
</dbReference>
<reference evidence="9" key="2">
    <citation type="submission" date="2025-09" db="UniProtKB">
        <authorList>
            <consortium name="Ensembl"/>
        </authorList>
    </citation>
    <scope>IDENTIFICATION</scope>
</reference>
<dbReference type="PIRSF" id="PIRSF000799">
    <property type="entry name" value="DNA_pol_eps_2"/>
    <property type="match status" value="1"/>
</dbReference>
<evidence type="ECO:0000256" key="4">
    <source>
        <dbReference type="ARBA" id="ARBA00023125"/>
    </source>
</evidence>
<keyword evidence="3 6" id="KW-0235">DNA replication</keyword>
<feature type="domain" description="DNA polymerase epsilon subunit B N-terminal" evidence="8">
    <location>
        <begin position="8"/>
        <end position="58"/>
    </location>
</feature>
<dbReference type="AlphaFoldDB" id="A0A8C4QUE0"/>
<evidence type="ECO:0000313" key="9">
    <source>
        <dbReference type="Ensembl" id="ENSEBUP00000020398.1"/>
    </source>
</evidence>
<evidence type="ECO:0000256" key="6">
    <source>
        <dbReference type="PIRNR" id="PIRNR000799"/>
    </source>
</evidence>
<dbReference type="Gene3D" id="3.60.21.60">
    <property type="match status" value="1"/>
</dbReference>
<evidence type="ECO:0000256" key="1">
    <source>
        <dbReference type="ARBA" id="ARBA00004123"/>
    </source>
</evidence>
<dbReference type="GO" id="GO:0042276">
    <property type="term" value="P:error-prone translesion synthesis"/>
    <property type="evidence" value="ECO:0007669"/>
    <property type="project" value="TreeGrafter"/>
</dbReference>
<dbReference type="InterPro" id="IPR016266">
    <property type="entry name" value="POLE2"/>
</dbReference>
<evidence type="ECO:0000256" key="3">
    <source>
        <dbReference type="ARBA" id="ARBA00022705"/>
    </source>
</evidence>
<evidence type="ECO:0000259" key="8">
    <source>
        <dbReference type="Pfam" id="PF12213"/>
    </source>
</evidence>
<accession>A0A8C4QUE0</accession>
<proteinExistence type="inferred from homology"/>
<comment type="subcellular location">
    <subcellularLocation>
        <location evidence="1 6">Nucleus</location>
    </subcellularLocation>
</comment>
<protein>
    <recommendedName>
        <fullName evidence="6">DNA polymerase epsilon subunit</fullName>
    </recommendedName>
    <alternativeName>
        <fullName evidence="6">DNA polymerase II subunit 2</fullName>
    </alternativeName>
</protein>
<dbReference type="Proteomes" id="UP000694388">
    <property type="component" value="Unplaced"/>
</dbReference>
<dbReference type="PANTHER" id="PTHR12708">
    <property type="entry name" value="DNA POLYMERASE EPSILON SUBUNIT B"/>
    <property type="match status" value="1"/>
</dbReference>
<reference evidence="9" key="1">
    <citation type="submission" date="2025-08" db="UniProtKB">
        <authorList>
            <consortium name="Ensembl"/>
        </authorList>
    </citation>
    <scope>IDENTIFICATION</scope>
</reference>
<dbReference type="InterPro" id="IPR024639">
    <property type="entry name" value="DNA_pol_e_bsu_N"/>
</dbReference>
<dbReference type="Ensembl" id="ENSEBUT00000020973.1">
    <property type="protein sequence ID" value="ENSEBUP00000020398.1"/>
    <property type="gene ID" value="ENSEBUG00000012643.1"/>
</dbReference>
<name>A0A8C4QUE0_EPTBU</name>
<evidence type="ECO:0000256" key="5">
    <source>
        <dbReference type="ARBA" id="ARBA00023242"/>
    </source>
</evidence>
<dbReference type="Pfam" id="PF04042">
    <property type="entry name" value="DNA_pol_E_B"/>
    <property type="match status" value="1"/>
</dbReference>
<evidence type="ECO:0000259" key="7">
    <source>
        <dbReference type="Pfam" id="PF04042"/>
    </source>
</evidence>
<dbReference type="InterPro" id="IPR007185">
    <property type="entry name" value="DNA_pol_a/d/e_bsu"/>
</dbReference>
<evidence type="ECO:0000256" key="2">
    <source>
        <dbReference type="ARBA" id="ARBA00009560"/>
    </source>
</evidence>
<dbReference type="Gene3D" id="1.10.8.60">
    <property type="match status" value="1"/>
</dbReference>
<dbReference type="PANTHER" id="PTHR12708:SF0">
    <property type="entry name" value="DNA POLYMERASE EPSILON SUBUNIT 2"/>
    <property type="match status" value="1"/>
</dbReference>
<dbReference type="Pfam" id="PF12213">
    <property type="entry name" value="Dpoe2NT"/>
    <property type="match status" value="1"/>
</dbReference>
<keyword evidence="5 6" id="KW-0539">Nucleus</keyword>
<keyword evidence="4 6" id="KW-0238">DNA-binding</keyword>
<dbReference type="GO" id="GO:0003677">
    <property type="term" value="F:DNA binding"/>
    <property type="evidence" value="ECO:0007669"/>
    <property type="project" value="UniProtKB-UniRule"/>
</dbReference>
<sequence>MDHGCGRDTVMFLVQSLSSLSLQDLDGALERILDSVKKQPLSSNVIELSTVEAAFKECTSGVTDETENVFNIIGAFDIPRFVYNQERKKFLPIAMTHHPQPNLLGSPQNKAEIFRERFCIIQQCMQRHELFSPAPISTGNREAKTLFQLRTVEFLLGTTTNLKEVILLGMLTQIKEGKFYLEDPTGTVQLDLQNVQHQHGLFTECCCILAEGRYDDGVFHVIAMGLPPIEYSRITRAHFGFENFFGGPSALSVKASDKLARLEEQREDVMFVLLSDVWLDHFEVLEKLRIIFTGYSPEPPTCFILCGNFSSKPYGPNYIKTLRESFKTLGTIISEFPDILQRSRFVFIPGPDDPGPGTILPRPPLADFITTEFTQQVPSAVFATNPSRIQYCTQEIVVFRENLVSKMCRNCIQFPSDKMSIPNHFVRTILSQAHLTPLPLSVSPVHWAYDFALSIYPLPDMIVFADTYDPFNITHNDCICVNPGSFSSGGFCFKVYYPSKKHIEDRYSMVKSSSSQTNKCLVCQIFWVFRMERF</sequence>
<keyword evidence="10" id="KW-1185">Reference proteome</keyword>
<comment type="function">
    <text evidence="6">Participates in DNA repair and in chromosomal DNA replication.</text>
</comment>
<organism evidence="9 10">
    <name type="scientific">Eptatretus burgeri</name>
    <name type="common">Inshore hagfish</name>
    <dbReference type="NCBI Taxonomy" id="7764"/>
    <lineage>
        <taxon>Eukaryota</taxon>
        <taxon>Metazoa</taxon>
        <taxon>Chordata</taxon>
        <taxon>Craniata</taxon>
        <taxon>Vertebrata</taxon>
        <taxon>Cyclostomata</taxon>
        <taxon>Myxini</taxon>
        <taxon>Myxiniformes</taxon>
        <taxon>Myxinidae</taxon>
        <taxon>Eptatretinae</taxon>
        <taxon>Eptatretus</taxon>
    </lineage>
</organism>
<dbReference type="GeneTree" id="ENSGT00390000012435"/>
<feature type="domain" description="DNA polymerase alpha/delta/epsilon subunit B" evidence="7">
    <location>
        <begin position="271"/>
        <end position="471"/>
    </location>
</feature>
<dbReference type="GO" id="GO:0008622">
    <property type="term" value="C:epsilon DNA polymerase complex"/>
    <property type="evidence" value="ECO:0007669"/>
    <property type="project" value="UniProtKB-UniRule"/>
</dbReference>